<feature type="region of interest" description="Disordered" evidence="1">
    <location>
        <begin position="1"/>
        <end position="99"/>
    </location>
</feature>
<evidence type="ECO:0000256" key="1">
    <source>
        <dbReference type="SAM" id="MobiDB-lite"/>
    </source>
</evidence>
<evidence type="ECO:0000256" key="2">
    <source>
        <dbReference type="SAM" id="Phobius"/>
    </source>
</evidence>
<keyword evidence="4" id="KW-1185">Reference proteome</keyword>
<feature type="compositionally biased region" description="Basic residues" evidence="1">
    <location>
        <begin position="54"/>
        <end position="68"/>
    </location>
</feature>
<organism evidence="3 4">
    <name type="scientific">Sarocladium strictum</name>
    <name type="common">Black bundle disease fungus</name>
    <name type="synonym">Acremonium strictum</name>
    <dbReference type="NCBI Taxonomy" id="5046"/>
    <lineage>
        <taxon>Eukaryota</taxon>
        <taxon>Fungi</taxon>
        <taxon>Dikarya</taxon>
        <taxon>Ascomycota</taxon>
        <taxon>Pezizomycotina</taxon>
        <taxon>Sordariomycetes</taxon>
        <taxon>Hypocreomycetidae</taxon>
        <taxon>Hypocreales</taxon>
        <taxon>Sarocladiaceae</taxon>
        <taxon>Sarocladium</taxon>
    </lineage>
</organism>
<keyword evidence="2" id="KW-0472">Membrane</keyword>
<feature type="region of interest" description="Disordered" evidence="1">
    <location>
        <begin position="326"/>
        <end position="353"/>
    </location>
</feature>
<name>A0AA39L8H4_SARSR</name>
<gene>
    <name evidence="3" type="ORF">NLU13_4759</name>
</gene>
<evidence type="ECO:0000313" key="4">
    <source>
        <dbReference type="Proteomes" id="UP001175261"/>
    </source>
</evidence>
<feature type="transmembrane region" description="Helical" evidence="2">
    <location>
        <begin position="925"/>
        <end position="948"/>
    </location>
</feature>
<feature type="compositionally biased region" description="Basic and acidic residues" evidence="1">
    <location>
        <begin position="430"/>
        <end position="440"/>
    </location>
</feature>
<dbReference type="AlphaFoldDB" id="A0AA39L8H4"/>
<feature type="region of interest" description="Disordered" evidence="1">
    <location>
        <begin position="421"/>
        <end position="440"/>
    </location>
</feature>
<dbReference type="Proteomes" id="UP001175261">
    <property type="component" value="Unassembled WGS sequence"/>
</dbReference>
<feature type="region of interest" description="Disordered" evidence="1">
    <location>
        <begin position="156"/>
        <end position="193"/>
    </location>
</feature>
<sequence>MTFFAGPTIRETPEVSRPTGASDSTVPPLYPGSSLPAKQTQPAASVASWLKNMLPRHRPERGGTFRKRGYWDQAGDTDATVPKSRRRFTDSHRSLASASGGTDHIVRWNTAKDVSQSDSEVLAPPKRAFSAGHQQSSTRLGQKQWTWIPREFQKNMGVHQSDKEDNESSLPPGERHDVPFPEASKSGATDDVVRRLSNAQRLIEAKRKVRRERRSLKESGDYLGVQGINPDTGELDIISPTDSEGSSAGRLQELKLKEVRDKLQHAREGSREVVTGTVHEVERFLHEIESEGVSHASKNAIKTLKAVKWRRHTKQWSSALEPTLSPIAQSRRSTMPAAPKPPQAPESPEVEGSSLPLIDLTPSMETDAQQIRRTVPFIGTGSHERSAGSPGSYGTVVRTPYRQSLANASSATLELLENGVSLSHSQGKGESLRKSPRVEKGRHIAEAQEIYASTPVTFESKETCTSGNGVKHLHSEAPFSEIGSENSAQPPDPPAPNSTVRDKESSVLWPKTQKGSLDPVDLTKDPSTTELSQQGHKRRRLRETLSSMRPVSPMGKGLQANVYPMCKSTRKWMTAQLRGQLNRPTSSQANKGRAPGDEALRSATNLTDLPNNLQTSQLRPALSLDLPSCQIQAANMEKIQPWGADQEWFNSTVQEISKCGQEDRHQLVCTPTTITTALDHLQTKSRQSTVALLSEDRMSAGSAISVETMDAETTRSLGEMTSSSSLRMRSEVHIPSADTTLDRHPQTLGNHAMGLTEHSGAMRKEPSAPTMTGLNTPFTSISILPKTSVNDSVSAIARLAKPAIYPPTGGVKCQDGELGSTLYTRTSLTITPPRKVQGTKRVGLQSAQIKMPGGYPEEVGADVVTADLFRDSLRKLHGTKIPVALFNVVVLLFAVICRLAGIYWKTVQPMADAKSEFWRRHAKHQMTWTDGLRTLLATPCILLAITMFV</sequence>
<feature type="compositionally biased region" description="Polar residues" evidence="1">
    <location>
        <begin position="525"/>
        <end position="534"/>
    </location>
</feature>
<dbReference type="EMBL" id="JAPDFR010000003">
    <property type="protein sequence ID" value="KAK0388516.1"/>
    <property type="molecule type" value="Genomic_DNA"/>
</dbReference>
<keyword evidence="2" id="KW-0812">Transmembrane</keyword>
<evidence type="ECO:0000313" key="3">
    <source>
        <dbReference type="EMBL" id="KAK0388516.1"/>
    </source>
</evidence>
<reference evidence="3" key="1">
    <citation type="submission" date="2022-10" db="EMBL/GenBank/DDBJ databases">
        <title>Determination and structural analysis of whole genome sequence of Sarocladium strictum F4-1.</title>
        <authorList>
            <person name="Hu L."/>
            <person name="Jiang Y."/>
        </authorList>
    </citation>
    <scope>NUCLEOTIDE SEQUENCE</scope>
    <source>
        <strain evidence="3">F4-1</strain>
    </source>
</reference>
<feature type="region of interest" description="Disordered" evidence="1">
    <location>
        <begin position="481"/>
        <end position="559"/>
    </location>
</feature>
<keyword evidence="2" id="KW-1133">Transmembrane helix</keyword>
<proteinExistence type="predicted"/>
<comment type="caution">
    <text evidence="3">The sequence shown here is derived from an EMBL/GenBank/DDBJ whole genome shotgun (WGS) entry which is preliminary data.</text>
</comment>
<feature type="transmembrane region" description="Helical" evidence="2">
    <location>
        <begin position="884"/>
        <end position="904"/>
    </location>
</feature>
<accession>A0AA39L8H4</accession>
<protein>
    <submittedName>
        <fullName evidence="3">Uncharacterized protein</fullName>
    </submittedName>
</protein>